<dbReference type="AlphaFoldDB" id="A0A6L8V8P5"/>
<dbReference type="Gene3D" id="3.30.457.10">
    <property type="entry name" value="Copper amine oxidase-like, N-terminal domain"/>
    <property type="match status" value="2"/>
</dbReference>
<sequence length="547" mass="59220">MRSAITMKPMIRTFVTAALGFTLLFPAMASAHTYSIKSGASDLRITLESLLGEHAELAVIAMQKGVDGAADFNDAAAALLANGDDLSAAIGSVYGADAAKAFKGLWNTHIGFFVDYVTATAKKDEAGRKVALDKLERYGTDFGAFLESANPNLKAADVADGLKAHVSQLIEAFNDYVNKDYAGAYKADREAYSHMMHFGHVLADAIVKQYPDKFTNQGASAASVDLRSALDGLLSEHGGLAVLAMQKGISDAPDFDAAAGALLANSDDLTAAIISVYGEDAGKAFKGLWNTHIGFFVDYVKATAAKDESKRKETLDKLNQYGTDFGAFLEGANPNNFKTADIAGALKPHVAQLISAFDSYVNKDYAKTYASTREAYAHMSHTGDYLAAGIVAQFQDKFHDPKAPDMTSTMKIWLKIGSSNIMIDDKSTMMDTAPFMWEGSTYIPLRFLAEGIGAKVTWDQASQTAWVKAGNDTLTFWVDKDYMEVNGVKKEIGAPIVLKDGRTQVPLRFITELLGWDVKWNEADWSITLTKAMAMKPGMDMGTHMHE</sequence>
<evidence type="ECO:0000259" key="1">
    <source>
        <dbReference type="Pfam" id="PF07833"/>
    </source>
</evidence>
<organism evidence="2 3">
    <name type="scientific">Paenibacillus silvestris</name>
    <dbReference type="NCBI Taxonomy" id="2606219"/>
    <lineage>
        <taxon>Bacteria</taxon>
        <taxon>Bacillati</taxon>
        <taxon>Bacillota</taxon>
        <taxon>Bacilli</taxon>
        <taxon>Bacillales</taxon>
        <taxon>Paenibacillaceae</taxon>
        <taxon>Paenibacillus</taxon>
    </lineage>
</organism>
<dbReference type="Pfam" id="PF07833">
    <property type="entry name" value="Cu_amine_oxidN1"/>
    <property type="match status" value="1"/>
</dbReference>
<comment type="caution">
    <text evidence="2">The sequence shown here is derived from an EMBL/GenBank/DDBJ whole genome shotgun (WGS) entry which is preliminary data.</text>
</comment>
<dbReference type="InterPro" id="IPR036582">
    <property type="entry name" value="Mao_N_sf"/>
</dbReference>
<dbReference type="EMBL" id="WTUZ01000039">
    <property type="protein sequence ID" value="MZQ86637.1"/>
    <property type="molecule type" value="Genomic_DNA"/>
</dbReference>
<evidence type="ECO:0000313" key="2">
    <source>
        <dbReference type="EMBL" id="MZQ86637.1"/>
    </source>
</evidence>
<protein>
    <submittedName>
        <fullName evidence="2">Copper amine oxidase N-terminal domain-containing protein</fullName>
    </submittedName>
</protein>
<gene>
    <name evidence="2" type="ORF">GQF01_31480</name>
</gene>
<name>A0A6L8V8P5_9BACL</name>
<dbReference type="Proteomes" id="UP000481087">
    <property type="component" value="Unassembled WGS sequence"/>
</dbReference>
<dbReference type="SUPFAM" id="SSF55383">
    <property type="entry name" value="Copper amine oxidase, domain N"/>
    <property type="match status" value="1"/>
</dbReference>
<evidence type="ECO:0000313" key="3">
    <source>
        <dbReference type="Proteomes" id="UP000481087"/>
    </source>
</evidence>
<keyword evidence="3" id="KW-1185">Reference proteome</keyword>
<dbReference type="InterPro" id="IPR012854">
    <property type="entry name" value="Cu_amine_oxidase-like_N"/>
</dbReference>
<proteinExistence type="predicted"/>
<reference evidence="2 3" key="1">
    <citation type="submission" date="2019-12" db="EMBL/GenBank/DDBJ databases">
        <title>Paenibacillus sp. nov. sp. isolated from soil.</title>
        <authorList>
            <person name="Kim J."/>
            <person name="Jeong S.E."/>
            <person name="Jung H.S."/>
            <person name="Jeon C.O."/>
        </authorList>
    </citation>
    <scope>NUCLEOTIDE SEQUENCE [LARGE SCALE GENOMIC DNA]</scope>
    <source>
        <strain evidence="2 3">5J-6</strain>
    </source>
</reference>
<feature type="domain" description="Copper amine oxidase-like N-terminal" evidence="1">
    <location>
        <begin position="423"/>
        <end position="528"/>
    </location>
</feature>
<accession>A0A6L8V8P5</accession>